<dbReference type="AlphaFoldDB" id="A0A0F9G3M5"/>
<name>A0A0F9G3M5_9ZZZZ</name>
<accession>A0A0F9G3M5</accession>
<feature type="region of interest" description="Disordered" evidence="1">
    <location>
        <begin position="1"/>
        <end position="41"/>
    </location>
</feature>
<gene>
    <name evidence="2" type="ORF">LCGC14_1876030</name>
</gene>
<feature type="compositionally biased region" description="Basic and acidic residues" evidence="1">
    <location>
        <begin position="1"/>
        <end position="28"/>
    </location>
</feature>
<comment type="caution">
    <text evidence="2">The sequence shown here is derived from an EMBL/GenBank/DDBJ whole genome shotgun (WGS) entry which is preliminary data.</text>
</comment>
<organism evidence="2">
    <name type="scientific">marine sediment metagenome</name>
    <dbReference type="NCBI Taxonomy" id="412755"/>
    <lineage>
        <taxon>unclassified sequences</taxon>
        <taxon>metagenomes</taxon>
        <taxon>ecological metagenomes</taxon>
    </lineage>
</organism>
<sequence length="64" mass="7498">MRGNITEKTREVRDHKNRDKATEAEERRTKSKQQSNAERIKILDERLGVGVGAVKERRRLTKSH</sequence>
<dbReference type="EMBL" id="LAZR01019226">
    <property type="protein sequence ID" value="KKL93304.1"/>
    <property type="molecule type" value="Genomic_DNA"/>
</dbReference>
<evidence type="ECO:0000313" key="2">
    <source>
        <dbReference type="EMBL" id="KKL93304.1"/>
    </source>
</evidence>
<reference evidence="2" key="1">
    <citation type="journal article" date="2015" name="Nature">
        <title>Complex archaea that bridge the gap between prokaryotes and eukaryotes.</title>
        <authorList>
            <person name="Spang A."/>
            <person name="Saw J.H."/>
            <person name="Jorgensen S.L."/>
            <person name="Zaremba-Niedzwiedzka K."/>
            <person name="Martijn J."/>
            <person name="Lind A.E."/>
            <person name="van Eijk R."/>
            <person name="Schleper C."/>
            <person name="Guy L."/>
            <person name="Ettema T.J."/>
        </authorList>
    </citation>
    <scope>NUCLEOTIDE SEQUENCE</scope>
</reference>
<proteinExistence type="predicted"/>
<evidence type="ECO:0000256" key="1">
    <source>
        <dbReference type="SAM" id="MobiDB-lite"/>
    </source>
</evidence>
<protein>
    <submittedName>
        <fullName evidence="2">Uncharacterized protein</fullName>
    </submittedName>
</protein>